<dbReference type="Pfam" id="PF00561">
    <property type="entry name" value="Abhydrolase_1"/>
    <property type="match status" value="1"/>
</dbReference>
<dbReference type="RefSeq" id="WP_271055121.1">
    <property type="nucleotide sequence ID" value="NZ_JAQIIO010000010.1"/>
</dbReference>
<organism evidence="2 3">
    <name type="scientific">Aliiroseovarius salicola</name>
    <dbReference type="NCBI Taxonomy" id="3009082"/>
    <lineage>
        <taxon>Bacteria</taxon>
        <taxon>Pseudomonadati</taxon>
        <taxon>Pseudomonadota</taxon>
        <taxon>Alphaproteobacteria</taxon>
        <taxon>Rhodobacterales</taxon>
        <taxon>Paracoccaceae</taxon>
        <taxon>Aliiroseovarius</taxon>
    </lineage>
</organism>
<dbReference type="PANTHER" id="PTHR43798:SF33">
    <property type="entry name" value="HYDROLASE, PUTATIVE (AFU_ORTHOLOGUE AFUA_2G14860)-RELATED"/>
    <property type="match status" value="1"/>
</dbReference>
<keyword evidence="3" id="KW-1185">Reference proteome</keyword>
<dbReference type="GO" id="GO:0016787">
    <property type="term" value="F:hydrolase activity"/>
    <property type="evidence" value="ECO:0007669"/>
    <property type="project" value="UniProtKB-KW"/>
</dbReference>
<dbReference type="InterPro" id="IPR000073">
    <property type="entry name" value="AB_hydrolase_1"/>
</dbReference>
<gene>
    <name evidence="2" type="ORF">O2N63_15100</name>
</gene>
<dbReference type="SUPFAM" id="SSF53474">
    <property type="entry name" value="alpha/beta-Hydrolases"/>
    <property type="match status" value="1"/>
</dbReference>
<comment type="caution">
    <text evidence="2">The sequence shown here is derived from an EMBL/GenBank/DDBJ whole genome shotgun (WGS) entry which is preliminary data.</text>
</comment>
<accession>A0ABT4W4G8</accession>
<dbReference type="InterPro" id="IPR029058">
    <property type="entry name" value="AB_hydrolase_fold"/>
</dbReference>
<keyword evidence="2" id="KW-0378">Hydrolase</keyword>
<name>A0ABT4W4G8_9RHOB</name>
<dbReference type="Gene3D" id="3.40.50.1820">
    <property type="entry name" value="alpha/beta hydrolase"/>
    <property type="match status" value="1"/>
</dbReference>
<dbReference type="PANTHER" id="PTHR43798">
    <property type="entry name" value="MONOACYLGLYCEROL LIPASE"/>
    <property type="match status" value="1"/>
</dbReference>
<reference evidence="2 3" key="1">
    <citation type="submission" date="2023-01" db="EMBL/GenBank/DDBJ databases">
        <authorList>
            <person name="Yoon J.-W."/>
        </authorList>
    </citation>
    <scope>NUCLEOTIDE SEQUENCE [LARGE SCALE GENOMIC DNA]</scope>
    <source>
        <strain evidence="2 3">KMU-50</strain>
    </source>
</reference>
<evidence type="ECO:0000313" key="2">
    <source>
        <dbReference type="EMBL" id="MDA5095414.1"/>
    </source>
</evidence>
<dbReference type="EMBL" id="JAQIIO010000010">
    <property type="protein sequence ID" value="MDA5095414.1"/>
    <property type="molecule type" value="Genomic_DNA"/>
</dbReference>
<evidence type="ECO:0000313" key="3">
    <source>
        <dbReference type="Proteomes" id="UP001528040"/>
    </source>
</evidence>
<dbReference type="Proteomes" id="UP001528040">
    <property type="component" value="Unassembled WGS sequence"/>
</dbReference>
<proteinExistence type="predicted"/>
<sequence length="309" mass="34922">MSWLALFLLWMLANLMLAPWVFERARKEMDRTTRRKAPGGFVKLSQGMTHYQWHGRGRGPIIVMVHGLTTPSWVFQALIPGLTLMGFRVLTYDLCGRGFSDRPTGQQDEAFFLTQLEELLDVLEIDDEISLFGYSMGGAIATAYCAKHLHRVDRLMLLAPAGIIYRTGPLLKICARLGVPGGWLWDILGGWDIRRAALADQDASQIPDLHDRVTEETRTRGYLRSILSSERHMLAHTQETEHRAIAESSVAVISIWAERDTPIPLSAMGKLTEWNRTCYKYEIKGAGHGLGYTHPDDVITPLQEHLREV</sequence>
<evidence type="ECO:0000259" key="1">
    <source>
        <dbReference type="Pfam" id="PF00561"/>
    </source>
</evidence>
<dbReference type="PRINTS" id="PR00111">
    <property type="entry name" value="ABHYDROLASE"/>
</dbReference>
<protein>
    <submittedName>
        <fullName evidence="2">Alpha/beta fold hydrolase</fullName>
    </submittedName>
</protein>
<feature type="domain" description="AB hydrolase-1" evidence="1">
    <location>
        <begin position="60"/>
        <end position="160"/>
    </location>
</feature>
<dbReference type="InterPro" id="IPR050266">
    <property type="entry name" value="AB_hydrolase_sf"/>
</dbReference>